<dbReference type="PANTHER" id="PTHR40255:SF1">
    <property type="entry name" value="PROTOPORPHYRINOGEN IX OXIDASE"/>
    <property type="match status" value="1"/>
</dbReference>
<evidence type="ECO:0000256" key="5">
    <source>
        <dbReference type="ARBA" id="ARBA00022692"/>
    </source>
</evidence>
<feature type="transmembrane region" description="Helical" evidence="12">
    <location>
        <begin position="6"/>
        <end position="27"/>
    </location>
</feature>
<feature type="transmembrane region" description="Helical" evidence="12">
    <location>
        <begin position="48"/>
        <end position="69"/>
    </location>
</feature>
<dbReference type="GO" id="GO:0005886">
    <property type="term" value="C:plasma membrane"/>
    <property type="evidence" value="ECO:0007669"/>
    <property type="project" value="UniProtKB-SubCell"/>
</dbReference>
<gene>
    <name evidence="13" type="ORF">DAR2_0892</name>
</gene>
<feature type="transmembrane region" description="Helical" evidence="12">
    <location>
        <begin position="81"/>
        <end position="100"/>
    </location>
</feature>
<dbReference type="AlphaFoldDB" id="A0A484SW03"/>
<dbReference type="InterPro" id="IPR005265">
    <property type="entry name" value="HemJ-like"/>
</dbReference>
<comment type="subcellular location">
    <subcellularLocation>
        <location evidence="2">Cell membrane</location>
        <topology evidence="2">Multi-pass membrane protein</topology>
    </subcellularLocation>
</comment>
<evidence type="ECO:0000256" key="7">
    <source>
        <dbReference type="ARBA" id="ARBA00022989"/>
    </source>
</evidence>
<keyword evidence="7 12" id="KW-1133">Transmembrane helix</keyword>
<keyword evidence="10 12" id="KW-0472">Membrane</keyword>
<keyword evidence="9" id="KW-0408">Iron</keyword>
<accession>A0A484SW03</accession>
<keyword evidence="3" id="KW-1003">Cell membrane</keyword>
<proteinExistence type="predicted"/>
<evidence type="ECO:0000256" key="9">
    <source>
        <dbReference type="ARBA" id="ARBA00023004"/>
    </source>
</evidence>
<dbReference type="EMBL" id="CAADIL010000008">
    <property type="protein sequence ID" value="VFR66596.1"/>
    <property type="molecule type" value="Genomic_DNA"/>
</dbReference>
<dbReference type="GO" id="GO:0016491">
    <property type="term" value="F:oxidoreductase activity"/>
    <property type="evidence" value="ECO:0007669"/>
    <property type="project" value="UniProtKB-KW"/>
</dbReference>
<dbReference type="PANTHER" id="PTHR40255">
    <property type="entry name" value="UPF0093 MEMBRANE PROTEIN SLR1790"/>
    <property type="match status" value="1"/>
</dbReference>
<keyword evidence="8 13" id="KW-0560">Oxidoreductase</keyword>
<keyword evidence="6" id="KW-0479">Metal-binding</keyword>
<feature type="transmembrane region" description="Helical" evidence="12">
    <location>
        <begin position="112"/>
        <end position="134"/>
    </location>
</feature>
<comment type="cofactor">
    <cofactor evidence="1">
        <name>heme b</name>
        <dbReference type="ChEBI" id="CHEBI:60344"/>
    </cofactor>
</comment>
<evidence type="ECO:0000313" key="13">
    <source>
        <dbReference type="EMBL" id="VFR66596.1"/>
    </source>
</evidence>
<dbReference type="PROSITE" id="PS51257">
    <property type="entry name" value="PROKAR_LIPOPROTEIN"/>
    <property type="match status" value="1"/>
</dbReference>
<reference evidence="13" key="1">
    <citation type="submission" date="2019-03" db="EMBL/GenBank/DDBJ databases">
        <authorList>
            <person name="Danneels B."/>
        </authorList>
    </citation>
    <scope>NUCLEOTIDE SEQUENCE</scope>
</reference>
<dbReference type="PIRSF" id="PIRSF004638">
    <property type="entry name" value="UCP004638"/>
    <property type="match status" value="1"/>
</dbReference>
<evidence type="ECO:0000256" key="11">
    <source>
        <dbReference type="ARBA" id="ARBA00023444"/>
    </source>
</evidence>
<sequence>MAWLKSLHIAFLLTWCAGLFYLPGVFACHRHARDRSAMLRLNVMARMVFVWVASPAAVLAIVTGTGLVAMTDAPTGPWLPLKLTAVAGMVFFHLYCGHIVERLDTSPSLRGLRLRLLLLVVPGVLVPLVFWLVLAKPTLGLAA</sequence>
<evidence type="ECO:0000256" key="3">
    <source>
        <dbReference type="ARBA" id="ARBA00022475"/>
    </source>
</evidence>
<dbReference type="EC" id="1.3.-.-" evidence="13"/>
<name>A0A484SW03_9ZZZZ</name>
<evidence type="ECO:0000256" key="4">
    <source>
        <dbReference type="ARBA" id="ARBA00022617"/>
    </source>
</evidence>
<organism evidence="13">
    <name type="scientific">plant metagenome</name>
    <dbReference type="NCBI Taxonomy" id="1297885"/>
    <lineage>
        <taxon>unclassified sequences</taxon>
        <taxon>metagenomes</taxon>
        <taxon>organismal metagenomes</taxon>
    </lineage>
</organism>
<keyword evidence="5 12" id="KW-0812">Transmembrane</keyword>
<evidence type="ECO:0000256" key="1">
    <source>
        <dbReference type="ARBA" id="ARBA00001970"/>
    </source>
</evidence>
<keyword evidence="4" id="KW-0349">Heme</keyword>
<evidence type="ECO:0000256" key="6">
    <source>
        <dbReference type="ARBA" id="ARBA00022723"/>
    </source>
</evidence>
<evidence type="ECO:0000256" key="2">
    <source>
        <dbReference type="ARBA" id="ARBA00004651"/>
    </source>
</evidence>
<dbReference type="GO" id="GO:0046872">
    <property type="term" value="F:metal ion binding"/>
    <property type="evidence" value="ECO:0007669"/>
    <property type="project" value="UniProtKB-KW"/>
</dbReference>
<evidence type="ECO:0000256" key="10">
    <source>
        <dbReference type="ARBA" id="ARBA00023136"/>
    </source>
</evidence>
<dbReference type="Pfam" id="PF03653">
    <property type="entry name" value="UPF0093"/>
    <property type="match status" value="1"/>
</dbReference>
<protein>
    <submittedName>
        <fullName evidence="13">Protoporphyrinogen IX oxidase, novel form, HemJ</fullName>
        <ecNumber evidence="13">1.3.-.-</ecNumber>
    </submittedName>
</protein>
<evidence type="ECO:0000256" key="8">
    <source>
        <dbReference type="ARBA" id="ARBA00023002"/>
    </source>
</evidence>
<evidence type="ECO:0000256" key="12">
    <source>
        <dbReference type="SAM" id="Phobius"/>
    </source>
</evidence>
<comment type="pathway">
    <text evidence="11">Porphyrin-containing compound metabolism.</text>
</comment>